<dbReference type="InterPro" id="IPR043744">
    <property type="entry name" value="DUF5689"/>
</dbReference>
<dbReference type="AlphaFoldDB" id="A0A923IUD5"/>
<dbReference type="Pfam" id="PF18942">
    <property type="entry name" value="DUF5689"/>
    <property type="match status" value="1"/>
</dbReference>
<evidence type="ECO:0000259" key="1">
    <source>
        <dbReference type="Pfam" id="PF18942"/>
    </source>
</evidence>
<evidence type="ECO:0000313" key="2">
    <source>
        <dbReference type="EMBL" id="MBB2144766.1"/>
    </source>
</evidence>
<dbReference type="Proteomes" id="UP000601055">
    <property type="component" value="Unassembled WGS sequence"/>
</dbReference>
<accession>A0A923IUD5</accession>
<keyword evidence="3" id="KW-1185">Reference proteome</keyword>
<proteinExistence type="predicted"/>
<sequence>MKQTFKYFLVLAVIASIYTSCKRDDDYFAAKISGFISNFDLKRLYKETDLSLNAQALGGATMIRGIVISDFRSGNSPTGLLVLQNSRISGTAIDSLRGMSFNIGAGASDFVPGDSVHIKIDGGVLKRVSGILQITGLSSSAVTKVASGRQIKMQSVSTGAILTNPDRFESTLVTLTNVVFDPELAVGTTYSGDKTVNDGFGVATLHTETGASFANTIALPSGNFSGIPFVSGTGAAKKIQFWMRTLNDFFYVEMPKLSPAVIAGYMVDPNGGDGNYEYIQFLASKDIDFAVNPMSVYTTNNAGATTFPTLGWNTGAARTYKINLTSGTVKKGQFFYVGGTGKRINGSASTSTSTAIWIGSKDYSTTAGADGVGTATSNLLANSGNVAGIAIFDGVNITPSSVPLDVIFFGGAGGNFYSAGPPEVGYRITITDYYGTVNPATRLRQDFYGAGTNTRRLGFPSAATSFSKLGGVYNSLKGGWVTGRILTTVPLTNTSVLTDIESGATSLSN</sequence>
<protein>
    <recommendedName>
        <fullName evidence="1">DUF5689 domain-containing protein</fullName>
    </recommendedName>
</protein>
<dbReference type="RefSeq" id="WP_182921443.1">
    <property type="nucleotide sequence ID" value="NZ_WNXD01000001.1"/>
</dbReference>
<evidence type="ECO:0000313" key="3">
    <source>
        <dbReference type="Proteomes" id="UP000601055"/>
    </source>
</evidence>
<feature type="domain" description="DUF5689" evidence="1">
    <location>
        <begin position="40"/>
        <end position="248"/>
    </location>
</feature>
<comment type="caution">
    <text evidence="2">The sequence shown here is derived from an EMBL/GenBank/DDBJ whole genome shotgun (WGS) entry which is preliminary data.</text>
</comment>
<organism evidence="2 3">
    <name type="scientific">Pedobacter planticolens</name>
    <dbReference type="NCBI Taxonomy" id="2679964"/>
    <lineage>
        <taxon>Bacteria</taxon>
        <taxon>Pseudomonadati</taxon>
        <taxon>Bacteroidota</taxon>
        <taxon>Sphingobacteriia</taxon>
        <taxon>Sphingobacteriales</taxon>
        <taxon>Sphingobacteriaceae</taxon>
        <taxon>Pedobacter</taxon>
    </lineage>
</organism>
<gene>
    <name evidence="2" type="ORF">GM921_04680</name>
</gene>
<reference evidence="2" key="1">
    <citation type="submission" date="2019-11" db="EMBL/GenBank/DDBJ databases">
        <title>Description of Pedobacter sp. LMG 31464T.</title>
        <authorList>
            <person name="Carlier A."/>
            <person name="Qi S."/>
            <person name="Vandamme P."/>
        </authorList>
    </citation>
    <scope>NUCLEOTIDE SEQUENCE</scope>
    <source>
        <strain evidence="2">LMG 31464</strain>
    </source>
</reference>
<dbReference type="EMBL" id="WNXD01000001">
    <property type="protein sequence ID" value="MBB2144766.1"/>
    <property type="molecule type" value="Genomic_DNA"/>
</dbReference>
<name>A0A923IUD5_9SPHI</name>